<dbReference type="EMBL" id="JAPDNS010000001">
    <property type="protein sequence ID" value="MCW3485336.1"/>
    <property type="molecule type" value="Genomic_DNA"/>
</dbReference>
<name>A0ABT3IMZ3_9BACT</name>
<keyword evidence="2" id="KW-1185">Reference proteome</keyword>
<gene>
    <name evidence="1" type="ORF">OL497_15605</name>
</gene>
<dbReference type="Proteomes" id="UP001207742">
    <property type="component" value="Unassembled WGS sequence"/>
</dbReference>
<reference evidence="1 2" key="1">
    <citation type="submission" date="2022-10" db="EMBL/GenBank/DDBJ databases">
        <title>Chitinophaga nivalis PC15 sp. nov., isolated from Pyeongchang county, South Korea.</title>
        <authorList>
            <person name="Trinh H.N."/>
        </authorList>
    </citation>
    <scope>NUCLEOTIDE SEQUENCE [LARGE SCALE GENOMIC DNA]</scope>
    <source>
        <strain evidence="1 2">PC14</strain>
    </source>
</reference>
<comment type="caution">
    <text evidence="1">The sequence shown here is derived from an EMBL/GenBank/DDBJ whole genome shotgun (WGS) entry which is preliminary data.</text>
</comment>
<dbReference type="RefSeq" id="WP_264731603.1">
    <property type="nucleotide sequence ID" value="NZ_JAPDNR010000001.1"/>
</dbReference>
<protein>
    <submittedName>
        <fullName evidence="1">Uncharacterized protein</fullName>
    </submittedName>
</protein>
<accession>A0ABT3IMZ3</accession>
<organism evidence="1 2">
    <name type="scientific">Chitinophaga nivalis</name>
    <dbReference type="NCBI Taxonomy" id="2991709"/>
    <lineage>
        <taxon>Bacteria</taxon>
        <taxon>Pseudomonadati</taxon>
        <taxon>Bacteroidota</taxon>
        <taxon>Chitinophagia</taxon>
        <taxon>Chitinophagales</taxon>
        <taxon>Chitinophagaceae</taxon>
        <taxon>Chitinophaga</taxon>
    </lineage>
</organism>
<proteinExistence type="predicted"/>
<sequence length="346" mass="40062">MLVEVNPFEYTRSFLSIEYNIHVEELTHLMMLLGFQEKNTGSDLLYKVYERTDKDPANGEQLVFYQTFSALGNELAGVYAGAPVSLVCCVADMNKILPELERCFNSYVWFDEFEEVRNAADESIVLAVDNWLKVLFVEEKGVRIKSDKMTNNEGLDKKPMSAMKYYFGNIQLHSGGVVEKVFQYLLQQVHVYEVRDPVYDFKNRIIASVLDDTTISGICMYHKYGENIYDITGRNMNVLVIYTRSVMDLSEILIQEGYSIKRAPRLYYELLYRSGKISRDVLDEYEKMGIKCNGKELDVLYFDMASFCGNRHLICRIVEEKEGLELVDILRDNILSITEMVAREHL</sequence>
<evidence type="ECO:0000313" key="1">
    <source>
        <dbReference type="EMBL" id="MCW3485336.1"/>
    </source>
</evidence>
<evidence type="ECO:0000313" key="2">
    <source>
        <dbReference type="Proteomes" id="UP001207742"/>
    </source>
</evidence>